<evidence type="ECO:0000313" key="4">
    <source>
        <dbReference type="Proteomes" id="UP000215509"/>
    </source>
</evidence>
<feature type="region of interest" description="Disordered" evidence="1">
    <location>
        <begin position="237"/>
        <end position="293"/>
    </location>
</feature>
<feature type="transmembrane region" description="Helical" evidence="2">
    <location>
        <begin position="54"/>
        <end position="76"/>
    </location>
</feature>
<dbReference type="Pfam" id="PF04854">
    <property type="entry name" value="DUF624"/>
    <property type="match status" value="1"/>
</dbReference>
<sequence>MEFRGIMGGFYRISEWIMRLSVINVLWVICAIPFFLLGLMTLQTETVDQLLSTLIIVAVVSPFTIFPSTAAMFTVARKWMTGEEDAPLFKTFFRGYKENFKQSVLGGLIYVLLGVILYTNFKFYGNQTGSFGVLRFLVLTLTVLISVSFFHFFSIMSHLHMKLFQIIKNALLISIGHPIRSISMIACNGLVIYISLTKFTFLIPFFMGSLIAIISFWHFNHIFGRLQMKQQELAEKEAEANKEQLEALEDGSEPERLTDQAKALEERTSTDSKATVQDVDQTPADGDNKQHKG</sequence>
<keyword evidence="2" id="KW-1133">Transmembrane helix</keyword>
<accession>A0A229UL42</accession>
<evidence type="ECO:0000256" key="1">
    <source>
        <dbReference type="SAM" id="MobiDB-lite"/>
    </source>
</evidence>
<evidence type="ECO:0000313" key="3">
    <source>
        <dbReference type="EMBL" id="OXM84130.1"/>
    </source>
</evidence>
<dbReference type="OrthoDB" id="2182676at2"/>
<evidence type="ECO:0008006" key="5">
    <source>
        <dbReference type="Google" id="ProtNLM"/>
    </source>
</evidence>
<dbReference type="AlphaFoldDB" id="A0A229UL42"/>
<feature type="transmembrane region" description="Helical" evidence="2">
    <location>
        <begin position="201"/>
        <end position="219"/>
    </location>
</feature>
<protein>
    <recommendedName>
        <fullName evidence="5">DUF624 domain-containing protein</fullName>
    </recommendedName>
</protein>
<dbReference type="Proteomes" id="UP000215509">
    <property type="component" value="Unassembled WGS sequence"/>
</dbReference>
<feature type="transmembrane region" description="Helical" evidence="2">
    <location>
        <begin position="171"/>
        <end position="195"/>
    </location>
</feature>
<keyword evidence="2" id="KW-0812">Transmembrane</keyword>
<dbReference type="EMBL" id="NMQW01000034">
    <property type="protein sequence ID" value="OXM84130.1"/>
    <property type="molecule type" value="Genomic_DNA"/>
</dbReference>
<feature type="transmembrane region" description="Helical" evidence="2">
    <location>
        <begin position="133"/>
        <end position="159"/>
    </location>
</feature>
<dbReference type="InterPro" id="IPR006938">
    <property type="entry name" value="DUF624"/>
</dbReference>
<keyword evidence="4" id="KW-1185">Reference proteome</keyword>
<feature type="compositionally biased region" description="Polar residues" evidence="1">
    <location>
        <begin position="271"/>
        <end position="280"/>
    </location>
</feature>
<dbReference type="RefSeq" id="WP_094017045.1">
    <property type="nucleotide sequence ID" value="NZ_NMQW01000034.1"/>
</dbReference>
<keyword evidence="2" id="KW-0472">Membrane</keyword>
<feature type="transmembrane region" description="Helical" evidence="2">
    <location>
        <begin position="21"/>
        <end position="42"/>
    </location>
</feature>
<organism evidence="3 4">
    <name type="scientific">Paenibacillus rigui</name>
    <dbReference type="NCBI Taxonomy" id="554312"/>
    <lineage>
        <taxon>Bacteria</taxon>
        <taxon>Bacillati</taxon>
        <taxon>Bacillota</taxon>
        <taxon>Bacilli</taxon>
        <taxon>Bacillales</taxon>
        <taxon>Paenibacillaceae</taxon>
        <taxon>Paenibacillus</taxon>
    </lineage>
</organism>
<feature type="compositionally biased region" description="Basic and acidic residues" evidence="1">
    <location>
        <begin position="253"/>
        <end position="270"/>
    </location>
</feature>
<comment type="caution">
    <text evidence="3">The sequence shown here is derived from an EMBL/GenBank/DDBJ whole genome shotgun (WGS) entry which is preliminary data.</text>
</comment>
<name>A0A229UL42_9BACL</name>
<proteinExistence type="predicted"/>
<feature type="transmembrane region" description="Helical" evidence="2">
    <location>
        <begin position="103"/>
        <end position="121"/>
    </location>
</feature>
<gene>
    <name evidence="3" type="ORF">CF651_22080</name>
</gene>
<reference evidence="3 4" key="1">
    <citation type="submission" date="2017-07" db="EMBL/GenBank/DDBJ databases">
        <title>Genome sequencing and assembly of Paenibacillus rigui.</title>
        <authorList>
            <person name="Mayilraj S."/>
        </authorList>
    </citation>
    <scope>NUCLEOTIDE SEQUENCE [LARGE SCALE GENOMIC DNA]</scope>
    <source>
        <strain evidence="3 4">JCM 16352</strain>
    </source>
</reference>
<evidence type="ECO:0000256" key="2">
    <source>
        <dbReference type="SAM" id="Phobius"/>
    </source>
</evidence>